<dbReference type="RefSeq" id="WP_163176454.1">
    <property type="nucleotide sequence ID" value="NZ_JAAIWM010000001.1"/>
</dbReference>
<evidence type="ECO:0000256" key="4">
    <source>
        <dbReference type="ARBA" id="ARBA00023288"/>
    </source>
</evidence>
<dbReference type="InterPro" id="IPR005770">
    <property type="entry name" value="PhnD"/>
</dbReference>
<evidence type="ECO:0000313" key="8">
    <source>
        <dbReference type="Proteomes" id="UP000481043"/>
    </source>
</evidence>
<evidence type="ECO:0000256" key="3">
    <source>
        <dbReference type="ARBA" id="ARBA00023139"/>
    </source>
</evidence>
<reference evidence="7 8" key="1">
    <citation type="submission" date="2020-02" db="EMBL/GenBank/DDBJ databases">
        <title>Bacillus aquiflavi sp. nov., isolated from yellow water of strong flavor Chinese baijiu in Yibin region of China.</title>
        <authorList>
            <person name="Xie J."/>
        </authorList>
    </citation>
    <scope>NUCLEOTIDE SEQUENCE [LARGE SCALE GENOMIC DNA]</scope>
    <source>
        <strain evidence="7 8">SA4</strain>
    </source>
</reference>
<evidence type="ECO:0000313" key="7">
    <source>
        <dbReference type="EMBL" id="NEY70116.1"/>
    </source>
</evidence>
<dbReference type="GO" id="GO:0043190">
    <property type="term" value="C:ATP-binding cassette (ABC) transporter complex"/>
    <property type="evidence" value="ECO:0007669"/>
    <property type="project" value="InterPro"/>
</dbReference>
<dbReference type="SUPFAM" id="SSF53850">
    <property type="entry name" value="Periplasmic binding protein-like II"/>
    <property type="match status" value="1"/>
</dbReference>
<sequence length="303" mass="33456">MKKLWVMMIIALFAVLAACGGGNDEVKEEEQVENTEEQTASEELEKLVVGVIPSLNQGNMQTAMDKLSKHFESELDIPVEITVYPDYQAVVQAMNYDEVNMAYFGPSTYIDANEQSGARAIMTQLIDGEPFYYSYIITHKDSPLTSIEDLVAQSKDLTFAFGDPSSTSGSLIPSIELKKQGVFTNQNEHQFDNLLYTGGHDATALAVENKQVDAGAIDSAIFDTLQANGKIGDNFKIIWQSEKLFQYPWAVSKVVSDELVAKIQDAFLNVKDQEILDAFAATGFTVATDADYEAIREAKKEAK</sequence>
<dbReference type="PANTHER" id="PTHR35841:SF1">
    <property type="entry name" value="PHOSPHONATES-BINDING PERIPLASMIC PROTEIN"/>
    <property type="match status" value="1"/>
</dbReference>
<dbReference type="Proteomes" id="UP000481043">
    <property type="component" value="Unassembled WGS sequence"/>
</dbReference>
<dbReference type="PROSITE" id="PS51257">
    <property type="entry name" value="PROKAR_LIPOPROTEIN"/>
    <property type="match status" value="1"/>
</dbReference>
<evidence type="ECO:0000259" key="6">
    <source>
        <dbReference type="SMART" id="SM00062"/>
    </source>
</evidence>
<feature type="signal peptide" evidence="5">
    <location>
        <begin position="1"/>
        <end position="17"/>
    </location>
</feature>
<name>A0A6M0Q1I3_9BACI</name>
<keyword evidence="4" id="KW-0449">Lipoprotein</keyword>
<comment type="similarity">
    <text evidence="1">Belongs to the phosphate/phosphite/phosphonate binding protein family.</text>
</comment>
<proteinExistence type="inferred from homology"/>
<dbReference type="PANTHER" id="PTHR35841">
    <property type="entry name" value="PHOSPHONATES-BINDING PERIPLASMIC PROTEIN"/>
    <property type="match status" value="1"/>
</dbReference>
<dbReference type="GO" id="GO:0055085">
    <property type="term" value="P:transmembrane transport"/>
    <property type="evidence" value="ECO:0007669"/>
    <property type="project" value="InterPro"/>
</dbReference>
<dbReference type="Pfam" id="PF12974">
    <property type="entry name" value="Phosphonate-bd"/>
    <property type="match status" value="1"/>
</dbReference>
<protein>
    <submittedName>
        <fullName evidence="7">Phosphate/phosphite/phosphonate ABC transporter substrate-binding protein</fullName>
    </submittedName>
</protein>
<dbReference type="AlphaFoldDB" id="A0A6M0Q1I3"/>
<evidence type="ECO:0000256" key="1">
    <source>
        <dbReference type="ARBA" id="ARBA00007162"/>
    </source>
</evidence>
<keyword evidence="8" id="KW-1185">Reference proteome</keyword>
<feature type="domain" description="Solute-binding protein family 3/N-terminal" evidence="6">
    <location>
        <begin position="46"/>
        <end position="283"/>
    </location>
</feature>
<dbReference type="InterPro" id="IPR001638">
    <property type="entry name" value="Solute-binding_3/MltF_N"/>
</dbReference>
<keyword evidence="3" id="KW-0564">Palmitate</keyword>
<gene>
    <name evidence="7" type="primary">phnD</name>
    <name evidence="7" type="ORF">G4D63_00045</name>
</gene>
<feature type="chain" id="PRO_5038976330" evidence="5">
    <location>
        <begin position="18"/>
        <end position="303"/>
    </location>
</feature>
<dbReference type="Gene3D" id="3.40.190.10">
    <property type="entry name" value="Periplasmic binding protein-like II"/>
    <property type="match status" value="2"/>
</dbReference>
<keyword evidence="2 5" id="KW-0732">Signal</keyword>
<evidence type="ECO:0000256" key="2">
    <source>
        <dbReference type="ARBA" id="ARBA00022729"/>
    </source>
</evidence>
<organism evidence="7 8">
    <name type="scientific">Bacillus mesophilus</name>
    <dbReference type="NCBI Taxonomy" id="1808955"/>
    <lineage>
        <taxon>Bacteria</taxon>
        <taxon>Bacillati</taxon>
        <taxon>Bacillota</taxon>
        <taxon>Bacilli</taxon>
        <taxon>Bacillales</taxon>
        <taxon>Bacillaceae</taxon>
        <taxon>Bacillus</taxon>
    </lineage>
</organism>
<dbReference type="EMBL" id="JAAIWM010000001">
    <property type="protein sequence ID" value="NEY70116.1"/>
    <property type="molecule type" value="Genomic_DNA"/>
</dbReference>
<comment type="caution">
    <text evidence="7">The sequence shown here is derived from an EMBL/GenBank/DDBJ whole genome shotgun (WGS) entry which is preliminary data.</text>
</comment>
<evidence type="ECO:0000256" key="5">
    <source>
        <dbReference type="SAM" id="SignalP"/>
    </source>
</evidence>
<dbReference type="SMART" id="SM00062">
    <property type="entry name" value="PBPb"/>
    <property type="match status" value="1"/>
</dbReference>
<accession>A0A6M0Q1I3</accession>
<dbReference type="NCBIfam" id="TIGR01098">
    <property type="entry name" value="3A0109s03R"/>
    <property type="match status" value="1"/>
</dbReference>